<accession>A0A8S9UI25</accession>
<proteinExistence type="inferred from homology"/>
<evidence type="ECO:0000256" key="5">
    <source>
        <dbReference type="SAM" id="SignalP"/>
    </source>
</evidence>
<keyword evidence="3" id="KW-0964">Secreted</keyword>
<evidence type="ECO:0000256" key="1">
    <source>
        <dbReference type="ARBA" id="ARBA00004613"/>
    </source>
</evidence>
<protein>
    <recommendedName>
        <fullName evidence="8">Secreted RxLR effector peptide protein</fullName>
    </recommendedName>
</protein>
<dbReference type="InterPro" id="IPR031825">
    <property type="entry name" value="RXLR"/>
</dbReference>
<feature type="chain" id="PRO_5035942161" description="Secreted RxLR effector peptide protein" evidence="5">
    <location>
        <begin position="27"/>
        <end position="521"/>
    </location>
</feature>
<comment type="similarity">
    <text evidence="2">Belongs to the RxLR effector family.</text>
</comment>
<dbReference type="Pfam" id="PF16810">
    <property type="entry name" value="RXLR"/>
    <property type="match status" value="1"/>
</dbReference>
<organism evidence="6 7">
    <name type="scientific">Phytophthora infestans</name>
    <name type="common">Potato late blight agent</name>
    <name type="synonym">Botrytis infestans</name>
    <dbReference type="NCBI Taxonomy" id="4787"/>
    <lineage>
        <taxon>Eukaryota</taxon>
        <taxon>Sar</taxon>
        <taxon>Stramenopiles</taxon>
        <taxon>Oomycota</taxon>
        <taxon>Peronosporomycetes</taxon>
        <taxon>Peronosporales</taxon>
        <taxon>Peronosporaceae</taxon>
        <taxon>Phytophthora</taxon>
    </lineage>
</organism>
<name>A0A8S9UI25_PHYIN</name>
<dbReference type="EMBL" id="JAACNO010001608">
    <property type="protein sequence ID" value="KAF4138869.1"/>
    <property type="molecule type" value="Genomic_DNA"/>
</dbReference>
<evidence type="ECO:0000313" key="6">
    <source>
        <dbReference type="EMBL" id="KAF4138869.1"/>
    </source>
</evidence>
<keyword evidence="4 5" id="KW-0732">Signal</keyword>
<feature type="signal peptide" evidence="5">
    <location>
        <begin position="1"/>
        <end position="26"/>
    </location>
</feature>
<comment type="subcellular location">
    <subcellularLocation>
        <location evidence="1">Secreted</location>
    </subcellularLocation>
</comment>
<evidence type="ECO:0000256" key="3">
    <source>
        <dbReference type="ARBA" id="ARBA00022525"/>
    </source>
</evidence>
<dbReference type="Proteomes" id="UP000704712">
    <property type="component" value="Unassembled WGS sequence"/>
</dbReference>
<evidence type="ECO:0000313" key="7">
    <source>
        <dbReference type="Proteomes" id="UP000704712"/>
    </source>
</evidence>
<evidence type="ECO:0000256" key="2">
    <source>
        <dbReference type="ARBA" id="ARBA00010400"/>
    </source>
</evidence>
<gene>
    <name evidence="6" type="ORF">GN958_ATG11826</name>
</gene>
<evidence type="ECO:0008006" key="8">
    <source>
        <dbReference type="Google" id="ProtNLM"/>
    </source>
</evidence>
<evidence type="ECO:0000256" key="4">
    <source>
        <dbReference type="ARBA" id="ARBA00022729"/>
    </source>
</evidence>
<sequence>MRLYSAALLSTIAALLSSSSVAGATADLQTTNCIRTLSDAPANSVTKRRLRASETGTNDNEDRVLNAAIEKLTGLAKAGALKISNMEWKFMLTGEGGADKILKWFDLDRGMKRALASPNLKVLESYVRAMNGKNKISVIGIFSTHYGDDLVAKSLVTMESKAKTPEAVNTIKNLRKDQLSAWMNSERSVDDVFNLLKLREDGYKALASPKMEVLDDYMKMVIQTKAGKETLLQTLTKGFDGEEKLARLLVRAKEHSTSKELATALQNALVKKWIEADNMTPDSVAHMLQLDRNLDALVNPNVHTLGAFISVYNARNPASKASLIGRFTTQYGDDVVALDLVYARSKSAKRPVAIFMQQQQFQAWQKSKKSAVDVFKQLDITPTDFEPVVSPKMEVLSGYINALNAANRDKTDLITVLIHGADGEGPLARGVITALWNAASQDRVKAVISTAAECEKLLHKRWYRSKIEPPRIYTDILKVQETSAIGLDQLIVARYASYYSDKIAAARATPSMENAIRPRRS</sequence>
<reference evidence="6" key="1">
    <citation type="submission" date="2020-03" db="EMBL/GenBank/DDBJ databases">
        <title>Hybrid Assembly of Korean Phytophthora infestans isolates.</title>
        <authorList>
            <person name="Prokchorchik M."/>
            <person name="Lee Y."/>
            <person name="Seo J."/>
            <person name="Cho J.-H."/>
            <person name="Park Y.-E."/>
            <person name="Jang D.-C."/>
            <person name="Im J.-S."/>
            <person name="Choi J.-G."/>
            <person name="Park H.-J."/>
            <person name="Lee G.-B."/>
            <person name="Lee Y.-G."/>
            <person name="Hong S.-Y."/>
            <person name="Cho K."/>
            <person name="Sohn K.H."/>
        </authorList>
    </citation>
    <scope>NUCLEOTIDE SEQUENCE</scope>
    <source>
        <strain evidence="6">KR_2_A2</strain>
    </source>
</reference>
<dbReference type="AlphaFoldDB" id="A0A8S9UI25"/>
<comment type="caution">
    <text evidence="6">The sequence shown here is derived from an EMBL/GenBank/DDBJ whole genome shotgun (WGS) entry which is preliminary data.</text>
</comment>